<dbReference type="AlphaFoldDB" id="A0ABD2W6L0"/>
<dbReference type="EMBL" id="JBJJXI010000129">
    <property type="protein sequence ID" value="KAL3388603.1"/>
    <property type="molecule type" value="Genomic_DNA"/>
</dbReference>
<dbReference type="Proteomes" id="UP001627154">
    <property type="component" value="Unassembled WGS sequence"/>
</dbReference>
<sequence>MDQHRDELGNTPLHLALEQENEEWIESLLRSGADPNLANAEGSTALRIICKRDSDDDFLETFFEIVDDVQQIDARDESGNAPLHLATESGNANSIESLLRKGADPNLANAEGSTALRIVCMDDDADDLAEMLFEISGEKNQPLRLDAEDNLERTPLQWAAASLNPSVIDLLLDYGADLESFVFPDRDYFGKGFDPRNEYSGNFKLILASGALAVVERLENRGYELDQSSRFDDHEILRRPRIVRKIDAPS</sequence>
<comment type="caution">
    <text evidence="4">The sequence shown here is derived from an EMBL/GenBank/DDBJ whole genome shotgun (WGS) entry which is preliminary data.</text>
</comment>
<dbReference type="Pfam" id="PF12796">
    <property type="entry name" value="Ank_2"/>
    <property type="match status" value="1"/>
</dbReference>
<dbReference type="PANTHER" id="PTHR46680">
    <property type="entry name" value="NF-KAPPA-B INHIBITOR ALPHA"/>
    <property type="match status" value="1"/>
</dbReference>
<evidence type="ECO:0000256" key="3">
    <source>
        <dbReference type="PROSITE-ProRule" id="PRU00023"/>
    </source>
</evidence>
<dbReference type="SMART" id="SM00248">
    <property type="entry name" value="ANK"/>
    <property type="match status" value="4"/>
</dbReference>
<dbReference type="InterPro" id="IPR036770">
    <property type="entry name" value="Ankyrin_rpt-contain_sf"/>
</dbReference>
<dbReference type="InterPro" id="IPR051070">
    <property type="entry name" value="NF-kappa-B_inhibitor"/>
</dbReference>
<dbReference type="Gene3D" id="1.25.40.20">
    <property type="entry name" value="Ankyrin repeat-containing domain"/>
    <property type="match status" value="2"/>
</dbReference>
<keyword evidence="5" id="KW-1185">Reference proteome</keyword>
<protein>
    <submittedName>
        <fullName evidence="4">Uncharacterized protein</fullName>
    </submittedName>
</protein>
<dbReference type="PROSITE" id="PS50297">
    <property type="entry name" value="ANK_REP_REGION"/>
    <property type="match status" value="3"/>
</dbReference>
<accession>A0ABD2W6L0</accession>
<dbReference type="SUPFAM" id="SSF48403">
    <property type="entry name" value="Ankyrin repeat"/>
    <property type="match status" value="1"/>
</dbReference>
<dbReference type="PRINTS" id="PR01415">
    <property type="entry name" value="ANKYRIN"/>
</dbReference>
<keyword evidence="1" id="KW-0677">Repeat</keyword>
<name>A0ABD2W6L0_9HYME</name>
<feature type="repeat" description="ANK" evidence="3">
    <location>
        <begin position="151"/>
        <end position="179"/>
    </location>
</feature>
<evidence type="ECO:0000256" key="2">
    <source>
        <dbReference type="ARBA" id="ARBA00023043"/>
    </source>
</evidence>
<dbReference type="PANTHER" id="PTHR46680:SF3">
    <property type="entry name" value="NF-KAPPA-B INHIBITOR CACTUS"/>
    <property type="match status" value="1"/>
</dbReference>
<proteinExistence type="predicted"/>
<dbReference type="InterPro" id="IPR002110">
    <property type="entry name" value="Ankyrin_rpt"/>
</dbReference>
<feature type="repeat" description="ANK" evidence="3">
    <location>
        <begin position="8"/>
        <end position="40"/>
    </location>
</feature>
<organism evidence="4 5">
    <name type="scientific">Trichogramma kaykai</name>
    <dbReference type="NCBI Taxonomy" id="54128"/>
    <lineage>
        <taxon>Eukaryota</taxon>
        <taxon>Metazoa</taxon>
        <taxon>Ecdysozoa</taxon>
        <taxon>Arthropoda</taxon>
        <taxon>Hexapoda</taxon>
        <taxon>Insecta</taxon>
        <taxon>Pterygota</taxon>
        <taxon>Neoptera</taxon>
        <taxon>Endopterygota</taxon>
        <taxon>Hymenoptera</taxon>
        <taxon>Apocrita</taxon>
        <taxon>Proctotrupomorpha</taxon>
        <taxon>Chalcidoidea</taxon>
        <taxon>Trichogrammatidae</taxon>
        <taxon>Trichogramma</taxon>
    </lineage>
</organism>
<evidence type="ECO:0000256" key="1">
    <source>
        <dbReference type="ARBA" id="ARBA00022737"/>
    </source>
</evidence>
<keyword evidence="2 3" id="KW-0040">ANK repeat</keyword>
<feature type="repeat" description="ANK" evidence="3">
    <location>
        <begin position="78"/>
        <end position="110"/>
    </location>
</feature>
<reference evidence="4 5" key="1">
    <citation type="journal article" date="2024" name="bioRxiv">
        <title>A reference genome for Trichogramma kaykai: A tiny desert-dwelling parasitoid wasp with competing sex-ratio distorters.</title>
        <authorList>
            <person name="Culotta J."/>
            <person name="Lindsey A.R."/>
        </authorList>
    </citation>
    <scope>NUCLEOTIDE SEQUENCE [LARGE SCALE GENOMIC DNA]</scope>
    <source>
        <strain evidence="4 5">KSX58</strain>
    </source>
</reference>
<dbReference type="PROSITE" id="PS50088">
    <property type="entry name" value="ANK_REPEAT"/>
    <property type="match status" value="3"/>
</dbReference>
<gene>
    <name evidence="4" type="ORF">TKK_016320</name>
</gene>
<evidence type="ECO:0000313" key="5">
    <source>
        <dbReference type="Proteomes" id="UP001627154"/>
    </source>
</evidence>
<evidence type="ECO:0000313" key="4">
    <source>
        <dbReference type="EMBL" id="KAL3388603.1"/>
    </source>
</evidence>
<dbReference type="Pfam" id="PF13606">
    <property type="entry name" value="Ank_3"/>
    <property type="match status" value="1"/>
</dbReference>